<dbReference type="Proteomes" id="UP001150907">
    <property type="component" value="Unassembled WGS sequence"/>
</dbReference>
<comment type="caution">
    <text evidence="2">The sequence shown here is derived from an EMBL/GenBank/DDBJ whole genome shotgun (WGS) entry which is preliminary data.</text>
</comment>
<sequence>MSVESIQVFVLPQPDGTPSTPCPDRVLAGFVLVSAAALGTAERIDVQYRGVEVVGGTLDDFDDTDSVLIPRSGVRALSKVYFDERLELWRRGNALATHSAEACGSEEFRRLEFAIAVPRANYPAEIRSVCVAAPSQSFEIAYHVTALLYAPSSQRAPMVRSVRRVGFAPQLTQAASVGPQAPVTRTAYDDRGKECLVTRVTLSQADYVPGDQVVGGVFIECTKANRSIRRAECQLRQRVECRMRRTFGPADLAADGSAASSRPQSAQRTADAADSDILWTRVLDLGPWRPLTLTTVGVGLAAAAASASSQTSDCDAGSIPGYADAARGSSKAAAVASSIIAVPNRSCSANVHTDIPPATPLVPGHFLSFSYELLVAATVYSLTRGSQTLTTRTPLGSAPESTTPTGLSGLTLPRHYPHHVPAASAGGSMSATAACFPQSALISPGCSSLIDGREKAQLKGSRFSVGAFHGGVTRLSSGCIQPPPPPSLSLLPLPPPPPPLSLSLQAVASASQCSFTDECVQLPNAVELLRFRCDSTLALLPKLFIPDLAQAANADQDSNRSENDEEEDEAEEDEQSDLDVENAISQLAPTKRGTSSQSLLGNSPAVKDFIHSIDFFAGEGGCGPELTGMLSADPDKLVFGISALGGDHVVPGGYAADAKGAEQRTDREASSITTSATGVDDEVSAVPAAVATAVAIATATQHRPSWVHAEKQPLTGLLRRSISMPGGSGAIADTGSTVQNMYSPGSTVARSAFERGSKTLVRKQRNNKDEVNGGLGMSPRSFISAVSLSSPLGSSTRVGMFKTIGHRFTSWFGKK</sequence>
<gene>
    <name evidence="2" type="ORF">H4R26_004139</name>
</gene>
<evidence type="ECO:0000313" key="2">
    <source>
        <dbReference type="EMBL" id="KAJ2001423.1"/>
    </source>
</evidence>
<feature type="region of interest" description="Disordered" evidence="1">
    <location>
        <begin position="252"/>
        <end position="271"/>
    </location>
</feature>
<dbReference type="EMBL" id="JANBQF010000408">
    <property type="protein sequence ID" value="KAJ2001423.1"/>
    <property type="molecule type" value="Genomic_DNA"/>
</dbReference>
<feature type="compositionally biased region" description="Low complexity" evidence="1">
    <location>
        <begin position="252"/>
        <end position="270"/>
    </location>
</feature>
<protein>
    <submittedName>
        <fullName evidence="2">Uncharacterized protein</fullName>
    </submittedName>
</protein>
<evidence type="ECO:0000313" key="3">
    <source>
        <dbReference type="Proteomes" id="UP001150907"/>
    </source>
</evidence>
<feature type="region of interest" description="Disordered" evidence="1">
    <location>
        <begin position="389"/>
        <end position="410"/>
    </location>
</feature>
<evidence type="ECO:0000256" key="1">
    <source>
        <dbReference type="SAM" id="MobiDB-lite"/>
    </source>
</evidence>
<reference evidence="2" key="1">
    <citation type="submission" date="2022-07" db="EMBL/GenBank/DDBJ databases">
        <title>Phylogenomic reconstructions and comparative analyses of Kickxellomycotina fungi.</title>
        <authorList>
            <person name="Reynolds N.K."/>
            <person name="Stajich J.E."/>
            <person name="Barry K."/>
            <person name="Grigoriev I.V."/>
            <person name="Crous P."/>
            <person name="Smith M.E."/>
        </authorList>
    </citation>
    <scope>NUCLEOTIDE SEQUENCE</scope>
    <source>
        <strain evidence="2">IMI 214461</strain>
    </source>
</reference>
<accession>A0A9W8BB92</accession>
<dbReference type="AlphaFoldDB" id="A0A9W8BB92"/>
<name>A0A9W8BB92_9FUNG</name>
<feature type="compositionally biased region" description="Acidic residues" evidence="1">
    <location>
        <begin position="563"/>
        <end position="579"/>
    </location>
</feature>
<feature type="compositionally biased region" description="Low complexity" evidence="1">
    <location>
        <begin position="401"/>
        <end position="410"/>
    </location>
</feature>
<proteinExistence type="predicted"/>
<feature type="region of interest" description="Disordered" evidence="1">
    <location>
        <begin position="553"/>
        <end position="579"/>
    </location>
</feature>
<dbReference type="OrthoDB" id="5597106at2759"/>
<keyword evidence="3" id="KW-1185">Reference proteome</keyword>
<organism evidence="2 3">
    <name type="scientific">Coemansia thaxteri</name>
    <dbReference type="NCBI Taxonomy" id="2663907"/>
    <lineage>
        <taxon>Eukaryota</taxon>
        <taxon>Fungi</taxon>
        <taxon>Fungi incertae sedis</taxon>
        <taxon>Zoopagomycota</taxon>
        <taxon>Kickxellomycotina</taxon>
        <taxon>Kickxellomycetes</taxon>
        <taxon>Kickxellales</taxon>
        <taxon>Kickxellaceae</taxon>
        <taxon>Coemansia</taxon>
    </lineage>
</organism>